<dbReference type="InterPro" id="IPR036875">
    <property type="entry name" value="Znf_CCHC_sf"/>
</dbReference>
<gene>
    <name evidence="4" type="ORF">Tco_1032089</name>
</gene>
<feature type="domain" description="CCHC-type" evidence="3">
    <location>
        <begin position="238"/>
        <end position="253"/>
    </location>
</feature>
<keyword evidence="1" id="KW-0863">Zinc-finger</keyword>
<comment type="caution">
    <text evidence="4">The sequence shown here is derived from an EMBL/GenBank/DDBJ whole genome shotgun (WGS) entry which is preliminary data.</text>
</comment>
<feature type="region of interest" description="Disordered" evidence="2">
    <location>
        <begin position="256"/>
        <end position="286"/>
    </location>
</feature>
<dbReference type="PROSITE" id="PS50158">
    <property type="entry name" value="ZF_CCHC"/>
    <property type="match status" value="1"/>
</dbReference>
<protein>
    <submittedName>
        <fullName evidence="4">Reverse transcriptase domain-containing protein</fullName>
    </submittedName>
</protein>
<dbReference type="InterPro" id="IPR001878">
    <property type="entry name" value="Znf_CCHC"/>
</dbReference>
<dbReference type="Proteomes" id="UP001151760">
    <property type="component" value="Unassembled WGS sequence"/>
</dbReference>
<evidence type="ECO:0000256" key="2">
    <source>
        <dbReference type="SAM" id="MobiDB-lite"/>
    </source>
</evidence>
<dbReference type="Gene3D" id="4.10.60.10">
    <property type="entry name" value="Zinc finger, CCHC-type"/>
    <property type="match status" value="1"/>
</dbReference>
<accession>A0ABQ5GCJ3</accession>
<keyword evidence="4" id="KW-0808">Transferase</keyword>
<dbReference type="EMBL" id="BQNB010018293">
    <property type="protein sequence ID" value="GJT72803.1"/>
    <property type="molecule type" value="Genomic_DNA"/>
</dbReference>
<keyword evidence="4" id="KW-0548">Nucleotidyltransferase</keyword>
<keyword evidence="4" id="KW-0695">RNA-directed DNA polymerase</keyword>
<feature type="non-terminal residue" evidence="4">
    <location>
        <position position="286"/>
    </location>
</feature>
<sequence>MVGTRGSTPEFLGPAFEAAVQRAVDALLPSLTTRLTNEIRQNGVRGSGDQLPIIHTWLERVGKESLNHLAPQPLQLMLKTGLLTLRRYSRFWDVLMNSRLDWQVTSWKEILSIGGRLLNKSKERDGETSGEFMKRFLRVAGFVGKKAGPPEEQAKHFKWELYDWILDGIVNTDFTDVAQVANAARNMEILYERSSQNNKRNRDGDRQKGYPEYASSPPCDICGKLHLGKACHRVTGACFTCGLTGHMARDCPKNGGNGGRGNGNDNQPAAKGRVFSSTKDQAANSS</sequence>
<evidence type="ECO:0000313" key="4">
    <source>
        <dbReference type="EMBL" id="GJT72803.1"/>
    </source>
</evidence>
<dbReference type="Pfam" id="PF00098">
    <property type="entry name" value="zf-CCHC"/>
    <property type="match status" value="1"/>
</dbReference>
<proteinExistence type="predicted"/>
<feature type="compositionally biased region" description="Polar residues" evidence="2">
    <location>
        <begin position="275"/>
        <end position="286"/>
    </location>
</feature>
<keyword evidence="1" id="KW-0862">Zinc</keyword>
<keyword evidence="1" id="KW-0479">Metal-binding</keyword>
<evidence type="ECO:0000259" key="3">
    <source>
        <dbReference type="PROSITE" id="PS50158"/>
    </source>
</evidence>
<keyword evidence="5" id="KW-1185">Reference proteome</keyword>
<dbReference type="SMART" id="SM00343">
    <property type="entry name" value="ZnF_C2HC"/>
    <property type="match status" value="1"/>
</dbReference>
<name>A0ABQ5GCJ3_9ASTR</name>
<evidence type="ECO:0000256" key="1">
    <source>
        <dbReference type="PROSITE-ProRule" id="PRU00047"/>
    </source>
</evidence>
<evidence type="ECO:0000313" key="5">
    <source>
        <dbReference type="Proteomes" id="UP001151760"/>
    </source>
</evidence>
<reference evidence="4" key="1">
    <citation type="journal article" date="2022" name="Int. J. Mol. Sci.">
        <title>Draft Genome of Tanacetum Coccineum: Genomic Comparison of Closely Related Tanacetum-Family Plants.</title>
        <authorList>
            <person name="Yamashiro T."/>
            <person name="Shiraishi A."/>
            <person name="Nakayama K."/>
            <person name="Satake H."/>
        </authorList>
    </citation>
    <scope>NUCLEOTIDE SEQUENCE</scope>
</reference>
<reference evidence="4" key="2">
    <citation type="submission" date="2022-01" db="EMBL/GenBank/DDBJ databases">
        <authorList>
            <person name="Yamashiro T."/>
            <person name="Shiraishi A."/>
            <person name="Satake H."/>
            <person name="Nakayama K."/>
        </authorList>
    </citation>
    <scope>NUCLEOTIDE SEQUENCE</scope>
</reference>
<dbReference type="SUPFAM" id="SSF57756">
    <property type="entry name" value="Retrovirus zinc finger-like domains"/>
    <property type="match status" value="1"/>
</dbReference>
<dbReference type="GO" id="GO:0003964">
    <property type="term" value="F:RNA-directed DNA polymerase activity"/>
    <property type="evidence" value="ECO:0007669"/>
    <property type="project" value="UniProtKB-KW"/>
</dbReference>
<organism evidence="4 5">
    <name type="scientific">Tanacetum coccineum</name>
    <dbReference type="NCBI Taxonomy" id="301880"/>
    <lineage>
        <taxon>Eukaryota</taxon>
        <taxon>Viridiplantae</taxon>
        <taxon>Streptophyta</taxon>
        <taxon>Embryophyta</taxon>
        <taxon>Tracheophyta</taxon>
        <taxon>Spermatophyta</taxon>
        <taxon>Magnoliopsida</taxon>
        <taxon>eudicotyledons</taxon>
        <taxon>Gunneridae</taxon>
        <taxon>Pentapetalae</taxon>
        <taxon>asterids</taxon>
        <taxon>campanulids</taxon>
        <taxon>Asterales</taxon>
        <taxon>Asteraceae</taxon>
        <taxon>Asteroideae</taxon>
        <taxon>Anthemideae</taxon>
        <taxon>Anthemidinae</taxon>
        <taxon>Tanacetum</taxon>
    </lineage>
</organism>